<organism evidence="1 2">
    <name type="scientific">Chryseobacterium terrae</name>
    <dbReference type="NCBI Taxonomy" id="3163299"/>
    <lineage>
        <taxon>Bacteria</taxon>
        <taxon>Pseudomonadati</taxon>
        <taxon>Bacteroidota</taxon>
        <taxon>Flavobacteriia</taxon>
        <taxon>Flavobacteriales</taxon>
        <taxon>Weeksellaceae</taxon>
        <taxon>Chryseobacterium group</taxon>
        <taxon>Chryseobacterium</taxon>
    </lineage>
</organism>
<evidence type="ECO:0000313" key="1">
    <source>
        <dbReference type="EMBL" id="MFL9835852.1"/>
    </source>
</evidence>
<dbReference type="Proteomes" id="UP001629058">
    <property type="component" value="Unassembled WGS sequence"/>
</dbReference>
<evidence type="ECO:0008006" key="3">
    <source>
        <dbReference type="Google" id="ProtNLM"/>
    </source>
</evidence>
<gene>
    <name evidence="1" type="ORF">ABS765_17695</name>
</gene>
<name>A0ABW8Y8K9_9FLAO</name>
<proteinExistence type="predicted"/>
<dbReference type="EMBL" id="JBELPY010000026">
    <property type="protein sequence ID" value="MFL9835852.1"/>
    <property type="molecule type" value="Genomic_DNA"/>
</dbReference>
<accession>A0ABW8Y8K9</accession>
<reference evidence="1 2" key="1">
    <citation type="submission" date="2024-06" db="EMBL/GenBank/DDBJ databases">
        <authorList>
            <person name="Kaempfer P."/>
            <person name="Viver T."/>
        </authorList>
    </citation>
    <scope>NUCLEOTIDE SEQUENCE [LARGE SCALE GENOMIC DNA]</scope>
    <source>
        <strain evidence="1 2">ST-37</strain>
    </source>
</reference>
<evidence type="ECO:0000313" key="2">
    <source>
        <dbReference type="Proteomes" id="UP001629058"/>
    </source>
</evidence>
<protein>
    <recommendedName>
        <fullName evidence="3">F5/8 type C domain-containing protein</fullName>
    </recommendedName>
</protein>
<sequence>MQVHDIAGMHDGTTTSVAASNHVIATNQLGSTNNVIYKLEYPTSVGLTQVVVTGATANWGTGSFAVLEASNDDISYTAVSAPVATSSLTTKTWPVTLNTSNLYKFYRIRVSTVGSTQPTFTNYEVAGTINTATFAPSAHPKLGVTCNADFDGDLIPNHLDTDSDNDGCSDAWEAGVINYVTTNGGVYSSGVLTNPNNTTSSYTTVGSNTPADYGSNGFYDLLETLGNGVYLGTYTYSNVTNSSIANCPMACYKPAITAGTVLDTKQGITSLKRAGADHDNWPMVRKGAWTALESKTKGFVPNRLTTAEISSIPAANLVEGMMVYNQDLDCLYINTNGTATGWKCFNIQTCP</sequence>
<dbReference type="RefSeq" id="WP_408092983.1">
    <property type="nucleotide sequence ID" value="NZ_JBELPY010000026.1"/>
</dbReference>
<comment type="caution">
    <text evidence="1">The sequence shown here is derived from an EMBL/GenBank/DDBJ whole genome shotgun (WGS) entry which is preliminary data.</text>
</comment>
<keyword evidence="2" id="KW-1185">Reference proteome</keyword>